<accession>A0A381NYW4</accession>
<organism evidence="1">
    <name type="scientific">marine metagenome</name>
    <dbReference type="NCBI Taxonomy" id="408172"/>
    <lineage>
        <taxon>unclassified sequences</taxon>
        <taxon>metagenomes</taxon>
        <taxon>ecological metagenomes</taxon>
    </lineage>
</organism>
<sequence length="25" mass="3047">MFEININILPVIQLEKIPYILWRSC</sequence>
<dbReference type="EMBL" id="UINC01000699">
    <property type="protein sequence ID" value="SUZ59790.1"/>
    <property type="molecule type" value="Genomic_DNA"/>
</dbReference>
<dbReference type="AlphaFoldDB" id="A0A381NYW4"/>
<protein>
    <submittedName>
        <fullName evidence="1">Uncharacterized protein</fullName>
    </submittedName>
</protein>
<evidence type="ECO:0000313" key="1">
    <source>
        <dbReference type="EMBL" id="SUZ59790.1"/>
    </source>
</evidence>
<proteinExistence type="predicted"/>
<reference evidence="1" key="1">
    <citation type="submission" date="2018-05" db="EMBL/GenBank/DDBJ databases">
        <authorList>
            <person name="Lanie J.A."/>
            <person name="Ng W.-L."/>
            <person name="Kazmierczak K.M."/>
            <person name="Andrzejewski T.M."/>
            <person name="Davidsen T.M."/>
            <person name="Wayne K.J."/>
            <person name="Tettelin H."/>
            <person name="Glass J.I."/>
            <person name="Rusch D."/>
            <person name="Podicherti R."/>
            <person name="Tsui H.-C.T."/>
            <person name="Winkler M.E."/>
        </authorList>
    </citation>
    <scope>NUCLEOTIDE SEQUENCE</scope>
</reference>
<name>A0A381NYW4_9ZZZZ</name>
<gene>
    <name evidence="1" type="ORF">METZ01_LOCUS12644</name>
</gene>